<evidence type="ECO:0000256" key="2">
    <source>
        <dbReference type="SAM" id="SignalP"/>
    </source>
</evidence>
<dbReference type="EMBL" id="CP096205">
    <property type="protein sequence ID" value="UPQ80035.1"/>
    <property type="molecule type" value="Genomic_DNA"/>
</dbReference>
<feature type="chain" id="PRO_5047272458" description="Signal peptidase" evidence="2">
    <location>
        <begin position="25"/>
        <end position="71"/>
    </location>
</feature>
<keyword evidence="1" id="KW-1133">Transmembrane helix</keyword>
<keyword evidence="1" id="KW-0812">Transmembrane</keyword>
<proteinExistence type="predicted"/>
<gene>
    <name evidence="3" type="ORF">M0M57_04165</name>
</gene>
<accession>A0ABY4KKW1</accession>
<organism evidence="3 4">
    <name type="scientific">Flavobacterium azooxidireducens</name>
    <dbReference type="NCBI Taxonomy" id="1871076"/>
    <lineage>
        <taxon>Bacteria</taxon>
        <taxon>Pseudomonadati</taxon>
        <taxon>Bacteroidota</taxon>
        <taxon>Flavobacteriia</taxon>
        <taxon>Flavobacteriales</taxon>
        <taxon>Flavobacteriaceae</taxon>
        <taxon>Flavobacterium</taxon>
    </lineage>
</organism>
<keyword evidence="1" id="KW-0472">Membrane</keyword>
<evidence type="ECO:0000313" key="4">
    <source>
        <dbReference type="Proteomes" id="UP000830583"/>
    </source>
</evidence>
<reference evidence="3" key="1">
    <citation type="submission" date="2022-04" db="EMBL/GenBank/DDBJ databases">
        <title>Consumption of N2O by Flavobacterium azooxidireducens sp. nov. isolated from Decomposing Leaf Litter of Phragmites australis (Cav.).</title>
        <authorList>
            <person name="Behrendt U."/>
            <person name="Spanner T."/>
            <person name="Augustin J."/>
            <person name="Horn M.A."/>
            <person name="Kolb S."/>
            <person name="Ulrich A."/>
        </authorList>
    </citation>
    <scope>NUCLEOTIDE SEQUENCE</scope>
    <source>
        <strain evidence="3">IGB 4-14</strain>
    </source>
</reference>
<dbReference type="RefSeq" id="WP_248435660.1">
    <property type="nucleotide sequence ID" value="NZ_CP096205.1"/>
</dbReference>
<sequence>MKNKSFYNWIVTLFILSFPISLFADDDIDPHPTDDDPLPGAPIDTALIYLIIIGIVFAFYVVQRQKKINKI</sequence>
<evidence type="ECO:0008006" key="5">
    <source>
        <dbReference type="Google" id="ProtNLM"/>
    </source>
</evidence>
<feature type="signal peptide" evidence="2">
    <location>
        <begin position="1"/>
        <end position="24"/>
    </location>
</feature>
<keyword evidence="2" id="KW-0732">Signal</keyword>
<keyword evidence="4" id="KW-1185">Reference proteome</keyword>
<evidence type="ECO:0000256" key="1">
    <source>
        <dbReference type="SAM" id="Phobius"/>
    </source>
</evidence>
<name>A0ABY4KKW1_9FLAO</name>
<protein>
    <recommendedName>
        <fullName evidence="5">Signal peptidase</fullName>
    </recommendedName>
</protein>
<evidence type="ECO:0000313" key="3">
    <source>
        <dbReference type="EMBL" id="UPQ80035.1"/>
    </source>
</evidence>
<feature type="transmembrane region" description="Helical" evidence="1">
    <location>
        <begin position="40"/>
        <end position="62"/>
    </location>
</feature>
<dbReference type="Proteomes" id="UP000830583">
    <property type="component" value="Chromosome"/>
</dbReference>